<feature type="non-terminal residue" evidence="1">
    <location>
        <position position="229"/>
    </location>
</feature>
<dbReference type="InterPro" id="IPR036047">
    <property type="entry name" value="F-box-like_dom_sf"/>
</dbReference>
<dbReference type="Proteomes" id="UP000007431">
    <property type="component" value="Unassembled WGS sequence"/>
</dbReference>
<name>D8QGV5_SCHCM</name>
<protein>
    <submittedName>
        <fullName evidence="1">Expressed protein</fullName>
    </submittedName>
</protein>
<sequence length="229" mass="25751">MESAASNDSRAIEEGESASQRLPIELHQHILADADQNTLINYSLVCRAWTWPTRQYLFHSQAIDIDVIILRGMKSSPPETMHSDDQCPYIGPESGHWATIQIERFTEVLRHNSALCQLYSRFNVGTRAWADHIYTLWGRETVIDCAADDAIASCLDCLPNIIHLCTGETETPYSQKLQDAVAKTLRTSVERLSMAQDLVMMRPLREAIGNSPCLRQLCIASKEPHMPLG</sequence>
<evidence type="ECO:0000313" key="1">
    <source>
        <dbReference type="EMBL" id="EFI92563.1"/>
    </source>
</evidence>
<dbReference type="InParanoid" id="D8QGV5"/>
<dbReference type="AlphaFoldDB" id="D8QGV5"/>
<dbReference type="SUPFAM" id="SSF81383">
    <property type="entry name" value="F-box domain"/>
    <property type="match status" value="1"/>
</dbReference>
<dbReference type="GeneID" id="9597238"/>
<dbReference type="EMBL" id="GL377312">
    <property type="protein sequence ID" value="EFI92563.1"/>
    <property type="molecule type" value="Genomic_DNA"/>
</dbReference>
<dbReference type="OrthoDB" id="10418516at2759"/>
<dbReference type="HOGENOM" id="CLU_1212333_0_0_1"/>
<dbReference type="KEGG" id="scm:SCHCO_02554034"/>
<reference evidence="1 2" key="1">
    <citation type="journal article" date="2010" name="Nat. Biotechnol.">
        <title>Genome sequence of the model mushroom Schizophyllum commune.</title>
        <authorList>
            <person name="Ohm R.A."/>
            <person name="de Jong J.F."/>
            <person name="Lugones L.G."/>
            <person name="Aerts A."/>
            <person name="Kothe E."/>
            <person name="Stajich J.E."/>
            <person name="de Vries R.P."/>
            <person name="Record E."/>
            <person name="Levasseur A."/>
            <person name="Baker S.E."/>
            <person name="Bartholomew K.A."/>
            <person name="Coutinho P.M."/>
            <person name="Erdmann S."/>
            <person name="Fowler T.J."/>
            <person name="Gathman A.C."/>
            <person name="Lombard V."/>
            <person name="Henrissat B."/>
            <person name="Knabe N."/>
            <person name="Kuees U."/>
            <person name="Lilly W.W."/>
            <person name="Lindquist E."/>
            <person name="Lucas S."/>
            <person name="Magnuson J.K."/>
            <person name="Piumi F."/>
            <person name="Raudaskoski M."/>
            <person name="Salamov A."/>
            <person name="Schmutz J."/>
            <person name="Schwarze F.W.M.R."/>
            <person name="vanKuyk P.A."/>
            <person name="Horton J.S."/>
            <person name="Grigoriev I.V."/>
            <person name="Woesten H.A.B."/>
        </authorList>
    </citation>
    <scope>NUCLEOTIDE SEQUENCE [LARGE SCALE GENOMIC DNA]</scope>
    <source>
        <strain evidence="2">H4-8 / FGSC 9210</strain>
    </source>
</reference>
<proteinExistence type="predicted"/>
<evidence type="ECO:0000313" key="2">
    <source>
        <dbReference type="Proteomes" id="UP000007431"/>
    </source>
</evidence>
<accession>D8QGV5</accession>
<gene>
    <name evidence="1" type="ORF">SCHCODRAFT_86035</name>
</gene>
<keyword evidence="2" id="KW-1185">Reference proteome</keyword>
<dbReference type="VEuPathDB" id="FungiDB:SCHCODRAFT_02554034"/>
<organism evidence="2">
    <name type="scientific">Schizophyllum commune (strain H4-8 / FGSC 9210)</name>
    <name type="common">Split gill fungus</name>
    <dbReference type="NCBI Taxonomy" id="578458"/>
    <lineage>
        <taxon>Eukaryota</taxon>
        <taxon>Fungi</taxon>
        <taxon>Dikarya</taxon>
        <taxon>Basidiomycota</taxon>
        <taxon>Agaricomycotina</taxon>
        <taxon>Agaricomycetes</taxon>
        <taxon>Agaricomycetidae</taxon>
        <taxon>Agaricales</taxon>
        <taxon>Schizophyllaceae</taxon>
        <taxon>Schizophyllum</taxon>
    </lineage>
</organism>